<dbReference type="PANTHER" id="PTHR37422">
    <property type="entry name" value="TEICHURONIC ACID BIOSYNTHESIS PROTEIN TUAE"/>
    <property type="match status" value="1"/>
</dbReference>
<evidence type="ECO:0000259" key="6">
    <source>
        <dbReference type="Pfam" id="PF04932"/>
    </source>
</evidence>
<sequence>MLSAAAANFKYSFEMINLPDQNPEGFFMSKFYYAILSLYLILAPYLRLPGLRFHDSQRILQLVVFGLITLGLLYQWYVPGRGKSKISLNLSYNSPSFLFLSGIFIAGFVSVVLSEFFKYALLEYAFTFWIILLFILLSPTNQRNLYRLGISIFVTATLFSSLYIIIFIGNYITSYMDPMVILWPDKITYSITFGETTLTGKDVLYFSNKRFFNHTQSWTFPILFSIIIFFKNKLKGWLKVEVITLFLLASIWWVLVFASGGRGTLVAIFASGVMVIFIFKNEAIEFFKVTILTFLTGLAGYLILFIYLPSTREAPLLRFTDSNRLDLWQKGLEMWVDNPVFGVGPMHYSVMGNTPGAAHPHNYLIQFLAEWGIISFIFLTGIMILFAQSSLKIRNSNRYLQSRSIVVIGMYGSLFAALLHSLVSGVMHTPLSQVWFILITAWVLAWNKKQQKVRYNKYLLCLLLLAFFVTILILTVPIIDELSAGYFEYIQSFPESRLWPRFWDQGIIPL</sequence>
<evidence type="ECO:0000256" key="2">
    <source>
        <dbReference type="ARBA" id="ARBA00022692"/>
    </source>
</evidence>
<dbReference type="Proteomes" id="UP000245533">
    <property type="component" value="Unassembled WGS sequence"/>
</dbReference>
<dbReference type="InterPro" id="IPR051533">
    <property type="entry name" value="WaaL-like"/>
</dbReference>
<protein>
    <recommendedName>
        <fullName evidence="6">O-antigen ligase-related domain-containing protein</fullName>
    </recommendedName>
</protein>
<feature type="transmembrane region" description="Helical" evidence="5">
    <location>
        <begin position="119"/>
        <end position="138"/>
    </location>
</feature>
<keyword evidence="2 5" id="KW-0812">Transmembrane</keyword>
<feature type="domain" description="O-antigen ligase-related" evidence="6">
    <location>
        <begin position="251"/>
        <end position="379"/>
    </location>
</feature>
<reference evidence="7 8" key="1">
    <citation type="submission" date="2018-05" db="EMBL/GenBank/DDBJ databases">
        <title>Rhodohalobacter halophilus gen. nov., sp. nov., a moderately halophilic member of the family Balneolaceae.</title>
        <authorList>
            <person name="Liu Z.-W."/>
        </authorList>
    </citation>
    <scope>NUCLEOTIDE SEQUENCE [LARGE SCALE GENOMIC DNA]</scope>
    <source>
        <strain evidence="7 8">8A47</strain>
    </source>
</reference>
<evidence type="ECO:0000313" key="8">
    <source>
        <dbReference type="Proteomes" id="UP000245533"/>
    </source>
</evidence>
<gene>
    <name evidence="7" type="ORF">DDZ15_04975</name>
</gene>
<comment type="subcellular location">
    <subcellularLocation>
        <location evidence="1">Membrane</location>
        <topology evidence="1">Multi-pass membrane protein</topology>
    </subcellularLocation>
</comment>
<feature type="transmembrane region" description="Helical" evidence="5">
    <location>
        <begin position="150"/>
        <end position="172"/>
    </location>
</feature>
<evidence type="ECO:0000256" key="3">
    <source>
        <dbReference type="ARBA" id="ARBA00022989"/>
    </source>
</evidence>
<keyword evidence="8" id="KW-1185">Reference proteome</keyword>
<feature type="transmembrane region" description="Helical" evidence="5">
    <location>
        <begin position="211"/>
        <end position="230"/>
    </location>
</feature>
<dbReference type="RefSeq" id="WP_109645700.1">
    <property type="nucleotide sequence ID" value="NZ_QGGB01000003.1"/>
</dbReference>
<dbReference type="Pfam" id="PF04932">
    <property type="entry name" value="Wzy_C"/>
    <property type="match status" value="1"/>
</dbReference>
<accession>A0A316TXZ4</accession>
<dbReference type="GO" id="GO:0016020">
    <property type="term" value="C:membrane"/>
    <property type="evidence" value="ECO:0007669"/>
    <property type="project" value="UniProtKB-SubCell"/>
</dbReference>
<feature type="transmembrane region" description="Helical" evidence="5">
    <location>
        <begin position="261"/>
        <end position="279"/>
    </location>
</feature>
<feature type="transmembrane region" description="Helical" evidence="5">
    <location>
        <begin position="405"/>
        <end position="423"/>
    </location>
</feature>
<dbReference type="EMBL" id="QGGB01000003">
    <property type="protein sequence ID" value="PWN07612.1"/>
    <property type="molecule type" value="Genomic_DNA"/>
</dbReference>
<comment type="caution">
    <text evidence="7">The sequence shown here is derived from an EMBL/GenBank/DDBJ whole genome shotgun (WGS) entry which is preliminary data.</text>
</comment>
<organism evidence="7 8">
    <name type="scientific">Rhodohalobacter mucosus</name>
    <dbReference type="NCBI Taxonomy" id="2079485"/>
    <lineage>
        <taxon>Bacteria</taxon>
        <taxon>Pseudomonadati</taxon>
        <taxon>Balneolota</taxon>
        <taxon>Balneolia</taxon>
        <taxon>Balneolales</taxon>
        <taxon>Balneolaceae</taxon>
        <taxon>Rhodohalobacter</taxon>
    </lineage>
</organism>
<feature type="transmembrane region" description="Helical" evidence="5">
    <location>
        <begin position="59"/>
        <end position="78"/>
    </location>
</feature>
<feature type="transmembrane region" description="Helical" evidence="5">
    <location>
        <begin position="237"/>
        <end position="255"/>
    </location>
</feature>
<keyword evidence="4 5" id="KW-0472">Membrane</keyword>
<feature type="transmembrane region" description="Helical" evidence="5">
    <location>
        <begin position="458"/>
        <end position="479"/>
    </location>
</feature>
<feature type="transmembrane region" description="Helical" evidence="5">
    <location>
        <begin position="363"/>
        <end position="385"/>
    </location>
</feature>
<feature type="transmembrane region" description="Helical" evidence="5">
    <location>
        <begin position="90"/>
        <end position="113"/>
    </location>
</feature>
<keyword evidence="3 5" id="KW-1133">Transmembrane helix</keyword>
<name>A0A316TXZ4_9BACT</name>
<evidence type="ECO:0000256" key="4">
    <source>
        <dbReference type="ARBA" id="ARBA00023136"/>
    </source>
</evidence>
<feature type="transmembrane region" description="Helical" evidence="5">
    <location>
        <begin position="31"/>
        <end position="47"/>
    </location>
</feature>
<dbReference type="PANTHER" id="PTHR37422:SF23">
    <property type="entry name" value="TEICHURONIC ACID BIOSYNTHESIS PROTEIN TUAE"/>
    <property type="match status" value="1"/>
</dbReference>
<dbReference type="OrthoDB" id="1492360at2"/>
<evidence type="ECO:0000256" key="5">
    <source>
        <dbReference type="SAM" id="Phobius"/>
    </source>
</evidence>
<proteinExistence type="predicted"/>
<evidence type="ECO:0000313" key="7">
    <source>
        <dbReference type="EMBL" id="PWN07612.1"/>
    </source>
</evidence>
<feature type="transmembrane region" description="Helical" evidence="5">
    <location>
        <begin position="429"/>
        <end position="446"/>
    </location>
</feature>
<evidence type="ECO:0000256" key="1">
    <source>
        <dbReference type="ARBA" id="ARBA00004141"/>
    </source>
</evidence>
<dbReference type="AlphaFoldDB" id="A0A316TXZ4"/>
<dbReference type="InterPro" id="IPR007016">
    <property type="entry name" value="O-antigen_ligase-rel_domated"/>
</dbReference>
<feature type="transmembrane region" description="Helical" evidence="5">
    <location>
        <begin position="286"/>
        <end position="308"/>
    </location>
</feature>